<protein>
    <submittedName>
        <fullName evidence="7">OFA family MFS transporter</fullName>
    </submittedName>
</protein>
<dbReference type="InterPro" id="IPR011701">
    <property type="entry name" value="MFS"/>
</dbReference>
<feature type="domain" description="Major facilitator superfamily (MFS) profile" evidence="6">
    <location>
        <begin position="197"/>
        <end position="474"/>
    </location>
</feature>
<keyword evidence="3 5" id="KW-1133">Transmembrane helix</keyword>
<feature type="transmembrane region" description="Helical" evidence="5">
    <location>
        <begin position="263"/>
        <end position="288"/>
    </location>
</feature>
<reference evidence="7 8" key="1">
    <citation type="submission" date="2020-05" db="EMBL/GenBank/DDBJ databases">
        <authorList>
            <person name="Li K."/>
        </authorList>
    </citation>
    <scope>NUCLEOTIDE SEQUENCE [LARGE SCALE GENOMIC DNA]</scope>
    <source>
        <strain evidence="8">jing01</strain>
    </source>
</reference>
<dbReference type="PROSITE" id="PS50850">
    <property type="entry name" value="MFS"/>
    <property type="match status" value="1"/>
</dbReference>
<feature type="transmembrane region" description="Helical" evidence="5">
    <location>
        <begin position="38"/>
        <end position="56"/>
    </location>
</feature>
<name>A0A6M4PJ64_9ACTN</name>
<feature type="transmembrane region" description="Helical" evidence="5">
    <location>
        <begin position="76"/>
        <end position="95"/>
    </location>
</feature>
<feature type="transmembrane region" description="Helical" evidence="5">
    <location>
        <begin position="132"/>
        <end position="155"/>
    </location>
</feature>
<dbReference type="InterPro" id="IPR050327">
    <property type="entry name" value="Proton-linked_MCT"/>
</dbReference>
<dbReference type="Proteomes" id="UP000502641">
    <property type="component" value="Chromosome"/>
</dbReference>
<feature type="transmembrane region" description="Helical" evidence="5">
    <location>
        <begin position="367"/>
        <end position="391"/>
    </location>
</feature>
<dbReference type="SUPFAM" id="SSF103473">
    <property type="entry name" value="MFS general substrate transporter"/>
    <property type="match status" value="1"/>
</dbReference>
<evidence type="ECO:0000259" key="6">
    <source>
        <dbReference type="PROSITE" id="PS50850"/>
    </source>
</evidence>
<evidence type="ECO:0000256" key="5">
    <source>
        <dbReference type="SAM" id="Phobius"/>
    </source>
</evidence>
<evidence type="ECO:0000256" key="4">
    <source>
        <dbReference type="ARBA" id="ARBA00023136"/>
    </source>
</evidence>
<dbReference type="RefSeq" id="WP_171151029.1">
    <property type="nucleotide sequence ID" value="NZ_CP053189.1"/>
</dbReference>
<evidence type="ECO:0000313" key="7">
    <source>
        <dbReference type="EMBL" id="QJS08980.1"/>
    </source>
</evidence>
<proteinExistence type="predicted"/>
<feature type="transmembrane region" description="Helical" evidence="5">
    <location>
        <begin position="197"/>
        <end position="216"/>
    </location>
</feature>
<dbReference type="EMBL" id="CP053189">
    <property type="protein sequence ID" value="QJS08980.1"/>
    <property type="molecule type" value="Genomic_DNA"/>
</dbReference>
<evidence type="ECO:0000256" key="1">
    <source>
        <dbReference type="ARBA" id="ARBA00004651"/>
    </source>
</evidence>
<dbReference type="Pfam" id="PF07690">
    <property type="entry name" value="MFS_1"/>
    <property type="match status" value="2"/>
</dbReference>
<accession>A0A6M4PJ64</accession>
<keyword evidence="4 5" id="KW-0472">Membrane</keyword>
<evidence type="ECO:0000256" key="2">
    <source>
        <dbReference type="ARBA" id="ARBA00022692"/>
    </source>
</evidence>
<feature type="transmembrane region" description="Helical" evidence="5">
    <location>
        <begin position="430"/>
        <end position="451"/>
    </location>
</feature>
<dbReference type="KEGG" id="sarg:HKX69_05130"/>
<dbReference type="GO" id="GO:0005886">
    <property type="term" value="C:plasma membrane"/>
    <property type="evidence" value="ECO:0007669"/>
    <property type="project" value="UniProtKB-SubCell"/>
</dbReference>
<dbReference type="PANTHER" id="PTHR11360:SF304">
    <property type="entry name" value="MFS DOMAIN-CONTAINING PROTEIN"/>
    <property type="match status" value="1"/>
</dbReference>
<feature type="transmembrane region" description="Helical" evidence="5">
    <location>
        <begin position="341"/>
        <end position="361"/>
    </location>
</feature>
<keyword evidence="8" id="KW-1185">Reference proteome</keyword>
<gene>
    <name evidence="7" type="ORF">HKX69_05130</name>
</gene>
<evidence type="ECO:0000256" key="3">
    <source>
        <dbReference type="ARBA" id="ARBA00022989"/>
    </source>
</evidence>
<dbReference type="CDD" id="cd17353">
    <property type="entry name" value="MFS_OFA_like"/>
    <property type="match status" value="1"/>
</dbReference>
<dbReference type="InterPro" id="IPR036259">
    <property type="entry name" value="MFS_trans_sf"/>
</dbReference>
<keyword evidence="2 5" id="KW-0812">Transmembrane</keyword>
<sequence length="474" mass="50564">MRTTDYSTSVPYREVTDRNGRVYRVGESDIDIMGRGRTWMAVLPWVGMMGISSAEYAFTSAEDTLHEAHLWSSGHVFWLMGVWVFFQAAVAFPAGRLRESGRLPARTAMLLGAAGTLLGYLSLAYAPHVAVAYLGFGMCSGIGAGLVYATCLNMVGTWYPERKGGKTGFVDGGFAYGSVPFVFLFTSCLDPGNYRAVLVTAGIGLCLVVASAGWFFQDPPKNWWPAHVDPLMVTHGPKIRRALEKNPPAVRQYTPKEAARTPVLWMMWFCLLCTAAIDIFGIAFQVPFGKDMGFAGGIVATAMSLKVIVDGTGHGVIGWMSGLPRSRTRSRGGAPVGRRNTLIIVCVVLGAAQFGVLVSGQAGSMPFFLLCSMVSGFGGGAIFPLFAAMTADYFGENNNASNYGMVYSSKLVSGLVGSGLGAVVVDAWDYHGAFVLAGCVGLASAVLALFLKAPGRPKARRIVPNPHPLGEEMA</sequence>
<comment type="subcellular location">
    <subcellularLocation>
        <location evidence="1">Cell membrane</location>
        <topology evidence="1">Multi-pass membrane protein</topology>
    </subcellularLocation>
</comment>
<dbReference type="AlphaFoldDB" id="A0A6M4PJ64"/>
<dbReference type="Gene3D" id="1.20.1250.20">
    <property type="entry name" value="MFS general substrate transporter like domains"/>
    <property type="match status" value="2"/>
</dbReference>
<organism evidence="7 8">
    <name type="scientific">Streptomyces argyrophylli</name>
    <dbReference type="NCBI Taxonomy" id="2726118"/>
    <lineage>
        <taxon>Bacteria</taxon>
        <taxon>Bacillati</taxon>
        <taxon>Actinomycetota</taxon>
        <taxon>Actinomycetes</taxon>
        <taxon>Kitasatosporales</taxon>
        <taxon>Streptomycetaceae</taxon>
        <taxon>Streptomyces</taxon>
    </lineage>
</organism>
<evidence type="ECO:0000313" key="8">
    <source>
        <dbReference type="Proteomes" id="UP000502641"/>
    </source>
</evidence>
<feature type="transmembrane region" description="Helical" evidence="5">
    <location>
        <begin position="403"/>
        <end position="424"/>
    </location>
</feature>
<dbReference type="GO" id="GO:0022857">
    <property type="term" value="F:transmembrane transporter activity"/>
    <property type="evidence" value="ECO:0007669"/>
    <property type="project" value="InterPro"/>
</dbReference>
<dbReference type="InterPro" id="IPR020846">
    <property type="entry name" value="MFS_dom"/>
</dbReference>
<feature type="transmembrane region" description="Helical" evidence="5">
    <location>
        <begin position="107"/>
        <end position="126"/>
    </location>
</feature>
<dbReference type="PANTHER" id="PTHR11360">
    <property type="entry name" value="MONOCARBOXYLATE TRANSPORTER"/>
    <property type="match status" value="1"/>
</dbReference>
<feature type="transmembrane region" description="Helical" evidence="5">
    <location>
        <begin position="294"/>
        <end position="320"/>
    </location>
</feature>
<feature type="transmembrane region" description="Helical" evidence="5">
    <location>
        <begin position="167"/>
        <end position="185"/>
    </location>
</feature>